<name>R0II55_9BRAS</name>
<evidence type="ECO:0000256" key="1">
    <source>
        <dbReference type="SAM" id="MobiDB-lite"/>
    </source>
</evidence>
<feature type="compositionally biased region" description="Basic and acidic residues" evidence="1">
    <location>
        <begin position="57"/>
        <end position="68"/>
    </location>
</feature>
<accession>R0II55</accession>
<dbReference type="STRING" id="81985.R0II55"/>
<keyword evidence="3" id="KW-1185">Reference proteome</keyword>
<feature type="region of interest" description="Disordered" evidence="1">
    <location>
        <begin position="201"/>
        <end position="231"/>
    </location>
</feature>
<evidence type="ECO:0000313" key="3">
    <source>
        <dbReference type="Proteomes" id="UP000029121"/>
    </source>
</evidence>
<sequence length="351" mass="39677">MAMRSDKDQVLKNYTESKILDNGKETGCECYGSISEEQDKEKAGNMSGHQNSSECKIGPKNEAIKDNRGSLDDHPVFYIDKNVMARELPEIVVSNFKDVTYNVFKDVCQDEGMPMMQEKLLSNEKDSVNINSKPQESKSSEDSKFEECVGIQDSSKLNQENVIVTEKEAKDDSKVPPWDVTATSRSVSKEAITLRDIILMEDSQRPPNTNNINGPEENVDRETEQEKKDEPVAESLRYLSYEMAESENQRLNDVLEDAYDYHLFSSNGIKERSFSEAESGLAHITYFGPISVSGSISVRSEGSTVSASSFAFPILQSEWNTSPERMVKSDKTQLRKEKGWRQYSLLLCCRF</sequence>
<feature type="region of interest" description="Disordered" evidence="1">
    <location>
        <begin position="123"/>
        <end position="151"/>
    </location>
</feature>
<dbReference type="eggNOG" id="ENOG502QWDI">
    <property type="taxonomic scope" value="Eukaryota"/>
</dbReference>
<dbReference type="EMBL" id="KB870805">
    <property type="protein sequence ID" value="EOA38120.1"/>
    <property type="molecule type" value="Genomic_DNA"/>
</dbReference>
<feature type="compositionally biased region" description="Basic and acidic residues" evidence="1">
    <location>
        <begin position="135"/>
        <end position="147"/>
    </location>
</feature>
<evidence type="ECO:0000313" key="2">
    <source>
        <dbReference type="EMBL" id="EOA38120.1"/>
    </source>
</evidence>
<dbReference type="OrthoDB" id="1911032at2759"/>
<gene>
    <name evidence="2" type="ORF">CARUB_v10009590mg</name>
</gene>
<dbReference type="KEGG" id="crb:17900901"/>
<protein>
    <submittedName>
        <fullName evidence="2">Uncharacterized protein</fullName>
    </submittedName>
</protein>
<reference evidence="3" key="1">
    <citation type="journal article" date="2013" name="Nat. Genet.">
        <title>The Capsella rubella genome and the genomic consequences of rapid mating system evolution.</title>
        <authorList>
            <person name="Slotte T."/>
            <person name="Hazzouri K.M."/>
            <person name="Agren J.A."/>
            <person name="Koenig D."/>
            <person name="Maumus F."/>
            <person name="Guo Y.L."/>
            <person name="Steige K."/>
            <person name="Platts A.E."/>
            <person name="Escobar J.S."/>
            <person name="Newman L.K."/>
            <person name="Wang W."/>
            <person name="Mandakova T."/>
            <person name="Vello E."/>
            <person name="Smith L.M."/>
            <person name="Henz S.R."/>
            <person name="Steffen J."/>
            <person name="Takuno S."/>
            <person name="Brandvain Y."/>
            <person name="Coop G."/>
            <person name="Andolfatto P."/>
            <person name="Hu T.T."/>
            <person name="Blanchette M."/>
            <person name="Clark R.M."/>
            <person name="Quesneville H."/>
            <person name="Nordborg M."/>
            <person name="Gaut B.S."/>
            <person name="Lysak M.A."/>
            <person name="Jenkins J."/>
            <person name="Grimwood J."/>
            <person name="Chapman J."/>
            <person name="Prochnik S."/>
            <person name="Shu S."/>
            <person name="Rokhsar D."/>
            <person name="Schmutz J."/>
            <person name="Weigel D."/>
            <person name="Wright S.I."/>
        </authorList>
    </citation>
    <scope>NUCLEOTIDE SEQUENCE [LARGE SCALE GENOMIC DNA]</scope>
    <source>
        <strain evidence="3">cv. Monte Gargano</strain>
    </source>
</reference>
<feature type="region of interest" description="Disordered" evidence="1">
    <location>
        <begin position="38"/>
        <end position="68"/>
    </location>
</feature>
<dbReference type="PANTHER" id="PTHR33914">
    <property type="entry name" value="18S PRE-RIBOSOMAL ASSEMBLY PROTEIN GAR2-LIKE PROTEIN"/>
    <property type="match status" value="1"/>
</dbReference>
<dbReference type="InterPro" id="IPR040378">
    <property type="entry name" value="BASL"/>
</dbReference>
<dbReference type="AlphaFoldDB" id="R0II55"/>
<dbReference type="GO" id="GO:0009786">
    <property type="term" value="P:regulation of asymmetric cell division"/>
    <property type="evidence" value="ECO:0007669"/>
    <property type="project" value="InterPro"/>
</dbReference>
<organism evidence="2 3">
    <name type="scientific">Capsella rubella</name>
    <dbReference type="NCBI Taxonomy" id="81985"/>
    <lineage>
        <taxon>Eukaryota</taxon>
        <taxon>Viridiplantae</taxon>
        <taxon>Streptophyta</taxon>
        <taxon>Embryophyta</taxon>
        <taxon>Tracheophyta</taxon>
        <taxon>Spermatophyta</taxon>
        <taxon>Magnoliopsida</taxon>
        <taxon>eudicotyledons</taxon>
        <taxon>Gunneridae</taxon>
        <taxon>Pentapetalae</taxon>
        <taxon>rosids</taxon>
        <taxon>malvids</taxon>
        <taxon>Brassicales</taxon>
        <taxon>Brassicaceae</taxon>
        <taxon>Camelineae</taxon>
        <taxon>Capsella</taxon>
    </lineage>
</organism>
<proteinExistence type="predicted"/>
<feature type="compositionally biased region" description="Basic and acidic residues" evidence="1">
    <location>
        <begin position="218"/>
        <end position="231"/>
    </location>
</feature>
<dbReference type="Proteomes" id="UP000029121">
    <property type="component" value="Unassembled WGS sequence"/>
</dbReference>
<dbReference type="PANTHER" id="PTHR33914:SF2">
    <property type="entry name" value="OS02G0582100 PROTEIN"/>
    <property type="match status" value="1"/>
</dbReference>